<dbReference type="PIRSF" id="PIRSF036389">
    <property type="entry name" value="IOR_B"/>
    <property type="match status" value="1"/>
</dbReference>
<dbReference type="Gene3D" id="3.30.365.10">
    <property type="entry name" value="Aldehyde oxidase/xanthine dehydrogenase, molybdopterin binding domain"/>
    <property type="match status" value="4"/>
</dbReference>
<dbReference type="AlphaFoldDB" id="A0A916Z2X3"/>
<dbReference type="InterPro" id="IPR052516">
    <property type="entry name" value="N-heterocyclic_Hydroxylase"/>
</dbReference>
<dbReference type="InterPro" id="IPR006311">
    <property type="entry name" value="TAT_signal"/>
</dbReference>
<dbReference type="SMART" id="SM01008">
    <property type="entry name" value="Ald_Xan_dh_C"/>
    <property type="match status" value="1"/>
</dbReference>
<dbReference type="PANTHER" id="PTHR47495:SF3">
    <property type="entry name" value="BLR6219 PROTEIN"/>
    <property type="match status" value="1"/>
</dbReference>
<dbReference type="EMBL" id="BMIP01000005">
    <property type="protein sequence ID" value="GGD73510.1"/>
    <property type="molecule type" value="Genomic_DNA"/>
</dbReference>
<keyword evidence="3" id="KW-1185">Reference proteome</keyword>
<dbReference type="GO" id="GO:0016491">
    <property type="term" value="F:oxidoreductase activity"/>
    <property type="evidence" value="ECO:0007669"/>
    <property type="project" value="InterPro"/>
</dbReference>
<dbReference type="InterPro" id="IPR037165">
    <property type="entry name" value="AldOxase/xan_DH_Mopterin-bd_sf"/>
</dbReference>
<proteinExistence type="predicted"/>
<dbReference type="PROSITE" id="PS51318">
    <property type="entry name" value="TAT"/>
    <property type="match status" value="1"/>
</dbReference>
<organism evidence="2 3">
    <name type="scientific">Croceicoccus mobilis</name>
    <dbReference type="NCBI Taxonomy" id="1703339"/>
    <lineage>
        <taxon>Bacteria</taxon>
        <taxon>Pseudomonadati</taxon>
        <taxon>Pseudomonadota</taxon>
        <taxon>Alphaproteobacteria</taxon>
        <taxon>Sphingomonadales</taxon>
        <taxon>Erythrobacteraceae</taxon>
        <taxon>Croceicoccus</taxon>
    </lineage>
</organism>
<dbReference type="Proteomes" id="UP000612349">
    <property type="component" value="Unassembled WGS sequence"/>
</dbReference>
<dbReference type="InterPro" id="IPR012368">
    <property type="entry name" value="OxRdtase_Mopterin-bd_su_IorB"/>
</dbReference>
<dbReference type="Pfam" id="PF02738">
    <property type="entry name" value="MoCoBD_1"/>
    <property type="match status" value="1"/>
</dbReference>
<dbReference type="InterPro" id="IPR000674">
    <property type="entry name" value="Ald_Oxase/Xan_DH_a/b"/>
</dbReference>
<evidence type="ECO:0000313" key="2">
    <source>
        <dbReference type="EMBL" id="GGD73510.1"/>
    </source>
</evidence>
<accession>A0A916Z2X3</accession>
<protein>
    <submittedName>
        <fullName evidence="2">Isoquinoline 1-oxidoreductase subunit beta</fullName>
    </submittedName>
</protein>
<reference evidence="2" key="2">
    <citation type="submission" date="2020-09" db="EMBL/GenBank/DDBJ databases">
        <authorList>
            <person name="Sun Q."/>
            <person name="Zhou Y."/>
        </authorList>
    </citation>
    <scope>NUCLEOTIDE SEQUENCE</scope>
    <source>
        <strain evidence="2">CGMCC 1.15360</strain>
    </source>
</reference>
<feature type="domain" description="Aldehyde oxidase/xanthine dehydrogenase a/b hammerhead" evidence="1">
    <location>
        <begin position="212"/>
        <end position="304"/>
    </location>
</feature>
<dbReference type="OrthoDB" id="9767994at2"/>
<dbReference type="Gene3D" id="3.90.1170.50">
    <property type="entry name" value="Aldehyde oxidase/xanthine dehydrogenase, a/b hammerhead"/>
    <property type="match status" value="1"/>
</dbReference>
<sequence length="744" mass="78820">MTLALDRRSLLRVSAYAGGMMLTVGGAAARAAQGDAAAAAQDLGLYVQIRPDNTILIRTATTEIGQGTLTSVPMLIAEELDADWSRVETEMMTPQLKSTDTGGMPEGVFAQGAGGSRAIMTSWTPARKVGAIARAMLVAEAAARWKVKPDTLETESGWVVDAARDRRIAYGELAAGAAVRALPDGEIALKDPADFRIVGQPQKQKNTLAIVTGKPMFGIDHKMEGMLHAVVLRPPQVGAQVASVDDSAAKAMKGVHSVVRLPDQTPGQVWGYDPIGAGVAVVATSHWAALKARDALAVEWTDPPTAENSADMVAEAEAKLAGGEGLKVQEVGDVDAAFANAAKVVKARYQAPLVAHATLEPQNTIAHVTAEKATIITPSQQPGSCARTVAAITGLPLEKIDVTMTRSGGGFGRRLATDQVAEAVYIAKAVDRPVKLLWTRECDMRTDFYRNGGVHLMEAALDADNRVIGWKHGVASHSINYRRSEDQSIEALSSREVPTEDAPGVLVPNRRYDFMPIYSAVARGWWRAPRANIFGWAEQAFVDELAEAAGEDPLAFRLKLLEGEGSYGDGRDQYTLARLSGVLRHVGEKAAWKGPEAGGGKARGIAGHFSFGSYVAHVVDVTVTEGGAFSVDRVVSAIDCGVAVNPNGIAMQNEGSINDALSTARELEITLTNGAVDQTNFDSYQVMRMIGAATRIETHIVPSTEAPSGMGEPALPPFAPALTNALYAATGKRIRQLPIGTQLA</sequence>
<reference evidence="2" key="1">
    <citation type="journal article" date="2014" name="Int. J. Syst. Evol. Microbiol.">
        <title>Complete genome sequence of Corynebacterium casei LMG S-19264T (=DSM 44701T), isolated from a smear-ripened cheese.</title>
        <authorList>
            <consortium name="US DOE Joint Genome Institute (JGI-PGF)"/>
            <person name="Walter F."/>
            <person name="Albersmeier A."/>
            <person name="Kalinowski J."/>
            <person name="Ruckert C."/>
        </authorList>
    </citation>
    <scope>NUCLEOTIDE SEQUENCE</scope>
    <source>
        <strain evidence="2">CGMCC 1.15360</strain>
    </source>
</reference>
<dbReference type="PANTHER" id="PTHR47495">
    <property type="entry name" value="ALDEHYDE DEHYDROGENASE"/>
    <property type="match status" value="1"/>
</dbReference>
<gene>
    <name evidence="2" type="ORF">GCM10010990_23930</name>
</gene>
<dbReference type="Pfam" id="PF20256">
    <property type="entry name" value="MoCoBD_2"/>
    <property type="match status" value="2"/>
</dbReference>
<comment type="caution">
    <text evidence="2">The sequence shown here is derived from an EMBL/GenBank/DDBJ whole genome shotgun (WGS) entry which is preliminary data.</text>
</comment>
<dbReference type="SUPFAM" id="SSF56003">
    <property type="entry name" value="Molybdenum cofactor-binding domain"/>
    <property type="match status" value="2"/>
</dbReference>
<name>A0A916Z2X3_9SPHN</name>
<dbReference type="InterPro" id="IPR046867">
    <property type="entry name" value="AldOxase/xan_DH_MoCoBD2"/>
</dbReference>
<evidence type="ECO:0000259" key="1">
    <source>
        <dbReference type="SMART" id="SM01008"/>
    </source>
</evidence>
<dbReference type="InterPro" id="IPR008274">
    <property type="entry name" value="AldOxase/xan_DH_MoCoBD1"/>
</dbReference>
<evidence type="ECO:0000313" key="3">
    <source>
        <dbReference type="Proteomes" id="UP000612349"/>
    </source>
</evidence>
<dbReference type="RefSeq" id="WP_066777221.1">
    <property type="nucleotide sequence ID" value="NZ_BMIP01000005.1"/>
</dbReference>